<dbReference type="InParanoid" id="A0A0G4EBV9"/>
<dbReference type="AlphaFoldDB" id="A0A0G4EBV9"/>
<evidence type="ECO:0000313" key="2">
    <source>
        <dbReference type="EMBL" id="CEL92794.1"/>
    </source>
</evidence>
<dbReference type="PANTHER" id="PTHR21580:SF60">
    <property type="entry name" value="SPERM-TAIL PG-RICH REPEAT-CONTAINING PROTEIN 2"/>
    <property type="match status" value="1"/>
</dbReference>
<dbReference type="Proteomes" id="UP000041254">
    <property type="component" value="Unassembled WGS sequence"/>
</dbReference>
<dbReference type="InterPro" id="IPR010736">
    <property type="entry name" value="SHIPPO-rpt"/>
</dbReference>
<dbReference type="STRING" id="1169540.A0A0G4EBV9"/>
<keyword evidence="3" id="KW-1185">Reference proteome</keyword>
<feature type="region of interest" description="Disordered" evidence="1">
    <location>
        <begin position="275"/>
        <end position="314"/>
    </location>
</feature>
<dbReference type="EMBL" id="CDMY01000113">
    <property type="protein sequence ID" value="CEL92794.1"/>
    <property type="molecule type" value="Genomic_DNA"/>
</dbReference>
<sequence>MAFVVRSERRMLADMMPAGPSDVGPGSYIAHHEYRRLKGTAPFGSTESRNEPPPALSLSPITGGPGPGTYDPQLPSPAFFDPGLPRRAAAFHVSSDRWDSQSAFGGAGKDFPGPGAYNTKLFSPRRGEKGERGVGAGGMVEMARQGGRNLPVSGTVALTTNLLPQPGERDDERERRLVSAPSIPAYRQCFGYEEDEVGRLVRQPCPENWLDGTPRRRVGPGEYMPNDYWSSGRIRTDRALNWSRLSGRRDMVLNNNPGPGTYTAKRLVKPSRLTSAFASGTRRAPPGPLERRVESATPARGQRESTESLAQPQSIAPLEPPGPGAYEFPPTIQPKRIAEEHQFFGTSAERFPRYDTNPSPGPAAYAVEREFLNFNELRGPVFSRGADRFQPRRRSQAAPGPGAYNLSGHTISGIHGNDLDGRSPQHSLTTSGSLRNLVRSTSPPMRAARGGPAFGGSERRFCTLSEAECPGPGAYDGTSDGFRGADGRRSAAFASKARRLDFQASVVKRAQGLPSPADYVSPVAFVSCRPKHIPTKSEGFLSTALRDVSSVPPDLRSRPGPGQYESEFGTMQQNRAQSAQRYRYTPVSAAFSTSAGRFAGERRSVSPGPGEYDYDRGGRDWTKQTFNCLFGDVL</sequence>
<feature type="region of interest" description="Disordered" evidence="1">
    <location>
        <begin position="39"/>
        <end position="82"/>
    </location>
</feature>
<dbReference type="PhylomeDB" id="A0A0G4EBV9"/>
<evidence type="ECO:0000313" key="3">
    <source>
        <dbReference type="Proteomes" id="UP000041254"/>
    </source>
</evidence>
<proteinExistence type="predicted"/>
<accession>A0A0G4EBV9</accession>
<feature type="region of interest" description="Disordered" evidence="1">
    <location>
        <begin position="99"/>
        <end position="134"/>
    </location>
</feature>
<evidence type="ECO:0000256" key="1">
    <source>
        <dbReference type="SAM" id="MobiDB-lite"/>
    </source>
</evidence>
<organism evidence="2 3">
    <name type="scientific">Vitrella brassicaformis (strain CCMP3155)</name>
    <dbReference type="NCBI Taxonomy" id="1169540"/>
    <lineage>
        <taxon>Eukaryota</taxon>
        <taxon>Sar</taxon>
        <taxon>Alveolata</taxon>
        <taxon>Colpodellida</taxon>
        <taxon>Vitrellaceae</taxon>
        <taxon>Vitrella</taxon>
    </lineage>
</organism>
<dbReference type="OMA" id="NPRNHTI"/>
<protein>
    <recommendedName>
        <fullName evidence="4">Sperm-tail PG-rich repeat-containing protein 2</fullName>
    </recommendedName>
</protein>
<dbReference type="PANTHER" id="PTHR21580">
    <property type="entry name" value="SHIPPO-1-RELATED"/>
    <property type="match status" value="1"/>
</dbReference>
<evidence type="ECO:0008006" key="4">
    <source>
        <dbReference type="Google" id="ProtNLM"/>
    </source>
</evidence>
<dbReference type="Pfam" id="PF07004">
    <property type="entry name" value="SHIPPO-rpt"/>
    <property type="match status" value="5"/>
</dbReference>
<feature type="region of interest" description="Disordered" evidence="1">
    <location>
        <begin position="385"/>
        <end position="454"/>
    </location>
</feature>
<dbReference type="InterPro" id="IPR051291">
    <property type="entry name" value="CIMAP"/>
</dbReference>
<name>A0A0G4EBV9_VITBC</name>
<dbReference type="VEuPathDB" id="CryptoDB:Vbra_20101"/>
<gene>
    <name evidence="2" type="ORF">Vbra_20101</name>
</gene>
<dbReference type="OrthoDB" id="406368at2759"/>
<reference evidence="2 3" key="1">
    <citation type="submission" date="2014-11" db="EMBL/GenBank/DDBJ databases">
        <authorList>
            <person name="Zhu J."/>
            <person name="Qi W."/>
            <person name="Song R."/>
        </authorList>
    </citation>
    <scope>NUCLEOTIDE SEQUENCE [LARGE SCALE GENOMIC DNA]</scope>
</reference>
<feature type="compositionally biased region" description="Polar residues" evidence="1">
    <location>
        <begin position="424"/>
        <end position="443"/>
    </location>
</feature>